<feature type="region of interest" description="Disordered" evidence="4">
    <location>
        <begin position="279"/>
        <end position="306"/>
    </location>
</feature>
<dbReference type="InterPro" id="IPR013126">
    <property type="entry name" value="Hsp_70_fam"/>
</dbReference>
<dbReference type="Pfam" id="PF00012">
    <property type="entry name" value="HSP70"/>
    <property type="match status" value="1"/>
</dbReference>
<reference evidence="5" key="1">
    <citation type="submission" date="2021-01" db="EMBL/GenBank/DDBJ databases">
        <authorList>
            <person name="Corre E."/>
            <person name="Pelletier E."/>
            <person name="Niang G."/>
            <person name="Scheremetjew M."/>
            <person name="Finn R."/>
            <person name="Kale V."/>
            <person name="Holt S."/>
            <person name="Cochrane G."/>
            <person name="Meng A."/>
            <person name="Brown T."/>
            <person name="Cohen L."/>
        </authorList>
    </citation>
    <scope>NUCLEOTIDE SEQUENCE</scope>
    <source>
        <strain evidence="5">CCMP281</strain>
    </source>
</reference>
<dbReference type="GO" id="GO:0005524">
    <property type="term" value="F:ATP binding"/>
    <property type="evidence" value="ECO:0007669"/>
    <property type="project" value="UniProtKB-KW"/>
</dbReference>
<keyword evidence="3" id="KW-0067">ATP-binding</keyword>
<evidence type="ECO:0000256" key="3">
    <source>
        <dbReference type="ARBA" id="ARBA00022840"/>
    </source>
</evidence>
<comment type="similarity">
    <text evidence="1">Belongs to the heat shock protein 70 family.</text>
</comment>
<evidence type="ECO:0000313" key="5">
    <source>
        <dbReference type="EMBL" id="CAE0121793.1"/>
    </source>
</evidence>
<sequence length="306" mass="33927">MTKDEVDEVVLVGGSTRIPKVQQLLKRFFGKTPNQSINPDEAVAYGAAVQAGILSGERDKKIDELLLLDVAPLTLGIETTGGVMAAIIPRNTVIPAQKTKVYTTAEDNQIAVSNKVFEGERKMTADNRMLGMFELSGFPAMAKGVAQIEVTFDLDADGILAVSARETTSGKKASIKIENKDKLSPQEVERMVRDAEEFKDEDVIALERVEARATLESYIHECKKAMRDKEMRGRMEEDDVDFLQSELRAADDWVDGQEVGSKEEFVEKLGEMQERTVGPILRKYSQTGNGFEEDDMGGEGFEHEEL</sequence>
<evidence type="ECO:0000256" key="2">
    <source>
        <dbReference type="ARBA" id="ARBA00022741"/>
    </source>
</evidence>
<dbReference type="EMBL" id="HBHX01040540">
    <property type="protein sequence ID" value="CAE0121793.1"/>
    <property type="molecule type" value="Transcribed_RNA"/>
</dbReference>
<dbReference type="InterPro" id="IPR029048">
    <property type="entry name" value="HSP70_C_sf"/>
</dbReference>
<dbReference type="PROSITE" id="PS01036">
    <property type="entry name" value="HSP70_3"/>
    <property type="match status" value="1"/>
</dbReference>
<dbReference type="AlphaFoldDB" id="A0A7S3F1L4"/>
<name>A0A7S3F1L4_9EUKA</name>
<dbReference type="SUPFAM" id="SSF53067">
    <property type="entry name" value="Actin-like ATPase domain"/>
    <property type="match status" value="1"/>
</dbReference>
<dbReference type="InterPro" id="IPR043129">
    <property type="entry name" value="ATPase_NBD"/>
</dbReference>
<dbReference type="InterPro" id="IPR029047">
    <property type="entry name" value="HSP70_peptide-bd_sf"/>
</dbReference>
<evidence type="ECO:0008006" key="6">
    <source>
        <dbReference type="Google" id="ProtNLM"/>
    </source>
</evidence>
<dbReference type="GO" id="GO:0140662">
    <property type="term" value="F:ATP-dependent protein folding chaperone"/>
    <property type="evidence" value="ECO:0007669"/>
    <property type="project" value="InterPro"/>
</dbReference>
<dbReference type="Gene3D" id="1.20.1270.10">
    <property type="match status" value="1"/>
</dbReference>
<evidence type="ECO:0000256" key="1">
    <source>
        <dbReference type="ARBA" id="ARBA00007381"/>
    </source>
</evidence>
<dbReference type="SUPFAM" id="SSF100934">
    <property type="entry name" value="Heat shock protein 70kD (HSP70), C-terminal subdomain"/>
    <property type="match status" value="1"/>
</dbReference>
<dbReference type="Gene3D" id="2.60.34.10">
    <property type="entry name" value="Substrate Binding Domain Of DNAk, Chain A, domain 1"/>
    <property type="match status" value="1"/>
</dbReference>
<dbReference type="Gene3D" id="3.30.420.40">
    <property type="match status" value="2"/>
</dbReference>
<evidence type="ECO:0000256" key="4">
    <source>
        <dbReference type="SAM" id="MobiDB-lite"/>
    </source>
</evidence>
<dbReference type="InterPro" id="IPR018181">
    <property type="entry name" value="Heat_shock_70_CS"/>
</dbReference>
<accession>A0A7S3F1L4</accession>
<dbReference type="PRINTS" id="PR00301">
    <property type="entry name" value="HEATSHOCK70"/>
</dbReference>
<dbReference type="SUPFAM" id="SSF100920">
    <property type="entry name" value="Heat shock protein 70kD (HSP70), peptide-binding domain"/>
    <property type="match status" value="1"/>
</dbReference>
<organism evidence="5">
    <name type="scientific">Haptolina ericina</name>
    <dbReference type="NCBI Taxonomy" id="156174"/>
    <lineage>
        <taxon>Eukaryota</taxon>
        <taxon>Haptista</taxon>
        <taxon>Haptophyta</taxon>
        <taxon>Prymnesiophyceae</taxon>
        <taxon>Prymnesiales</taxon>
        <taxon>Prymnesiaceae</taxon>
        <taxon>Haptolina</taxon>
    </lineage>
</organism>
<keyword evidence="2" id="KW-0547">Nucleotide-binding</keyword>
<gene>
    <name evidence="5" type="ORF">HERI1096_LOCUS22494</name>
</gene>
<protein>
    <recommendedName>
        <fullName evidence="6">Heat shock protein 70</fullName>
    </recommendedName>
</protein>
<dbReference type="FunFam" id="2.60.34.10:FF:000023">
    <property type="entry name" value="70 kDa heat shock cognate protein"/>
    <property type="match status" value="1"/>
</dbReference>
<proteinExistence type="inferred from homology"/>
<dbReference type="PANTHER" id="PTHR19375">
    <property type="entry name" value="HEAT SHOCK PROTEIN 70KDA"/>
    <property type="match status" value="1"/>
</dbReference>